<dbReference type="EMBL" id="NITZ01000001">
    <property type="protein sequence ID" value="PHM50614.1"/>
    <property type="molecule type" value="Genomic_DNA"/>
</dbReference>
<keyword evidence="2" id="KW-1185">Reference proteome</keyword>
<sequence length="33" mass="3380">MAADAASLPLWNIAGKAKFTYLSGKKAAIAKAT</sequence>
<evidence type="ECO:0000313" key="2">
    <source>
        <dbReference type="Proteomes" id="UP000221980"/>
    </source>
</evidence>
<dbReference type="Proteomes" id="UP000221980">
    <property type="component" value="Unassembled WGS sequence"/>
</dbReference>
<proteinExistence type="predicted"/>
<evidence type="ECO:0000313" key="1">
    <source>
        <dbReference type="EMBL" id="PHM50614.1"/>
    </source>
</evidence>
<dbReference type="AlphaFoldDB" id="A0A2D0JW60"/>
<name>A0A2D0JW60_9GAMM</name>
<protein>
    <submittedName>
        <fullName evidence="1">Uncharacterized protein</fullName>
    </submittedName>
</protein>
<accession>A0A2D0JW60</accession>
<reference evidence="1 2" key="1">
    <citation type="journal article" date="2017" name="Nat. Microbiol.">
        <title>Natural product diversity associated with the nematode symbionts Photorhabdus and Xenorhabdus.</title>
        <authorList>
            <person name="Tobias N.J."/>
            <person name="Wolff H."/>
            <person name="Djahanschiri B."/>
            <person name="Grundmann F."/>
            <person name="Kronenwerth M."/>
            <person name="Shi Y.M."/>
            <person name="Simonyi S."/>
            <person name="Grun P."/>
            <person name="Shapiro-Ilan D."/>
            <person name="Pidot S.J."/>
            <person name="Stinear T.P."/>
            <person name="Ebersberger I."/>
            <person name="Bode H.B."/>
        </authorList>
    </citation>
    <scope>NUCLEOTIDE SEQUENCE [LARGE SCALE GENOMIC DNA]</scope>
    <source>
        <strain evidence="1 2">DSM 17902</strain>
    </source>
</reference>
<comment type="caution">
    <text evidence="1">The sequence shown here is derived from an EMBL/GenBank/DDBJ whole genome shotgun (WGS) entry which is preliminary data.</text>
</comment>
<organism evidence="1 2">
    <name type="scientific">Xenorhabdus miraniensis</name>
    <dbReference type="NCBI Taxonomy" id="351674"/>
    <lineage>
        <taxon>Bacteria</taxon>
        <taxon>Pseudomonadati</taxon>
        <taxon>Pseudomonadota</taxon>
        <taxon>Gammaproteobacteria</taxon>
        <taxon>Enterobacterales</taxon>
        <taxon>Morganellaceae</taxon>
        <taxon>Xenorhabdus</taxon>
    </lineage>
</organism>
<gene>
    <name evidence="1" type="ORF">Xmir_00016</name>
</gene>